<dbReference type="EMBL" id="CP002351">
    <property type="protein sequence ID" value="AEH51663.1"/>
    <property type="molecule type" value="Genomic_DNA"/>
</dbReference>
<dbReference type="PATRIC" id="fig|688269.3.peg.1662"/>
<dbReference type="AlphaFoldDB" id="F7YVK7"/>
<keyword evidence="1" id="KW-0328">Glycosyltransferase</keyword>
<sequence length="396" mass="46217">MLRNAKLLGVNIMNMKKGIAIMYQNELLSNSLMFKLTKTFSQMGYKVYVVGVSESATSGVIRKEVPLDNVTYFEISSRIKHGLGLQNFWGIFSYVFKAYNVLRSVRNEIQIIYSIDFLMTFVAFLFSCVYSQKYKYVYHIADKFTSAYKVPRILKPIFDFMDILIMKRATKIIVVDDKRIEEIPKQFRHKVEIIYNTPEDIFANETVTPESNFNKSERLKIAYFGLLSEDRFIKQIVEVVMQDEDLELHIGGFGVLEEFVLNASKKCERVVFYGKLSYEQVLKYSKACDLLVAIYDPKIPNNRRASPNKLYEAMMLGKPIIVGKDMGLQHIVEKEKIGLIVNYDADSFKQAILILKSNRQLLTEFSRNARKLYEEKYSWKLMEIRLKKILEDLYCK</sequence>
<dbReference type="CDD" id="cd03794">
    <property type="entry name" value="GT4_WbuB-like"/>
    <property type="match status" value="1"/>
</dbReference>
<dbReference type="KEGG" id="tta:Theth_1612"/>
<dbReference type="STRING" id="688269.Theth_1612"/>
<evidence type="ECO:0000313" key="5">
    <source>
        <dbReference type="Proteomes" id="UP000006804"/>
    </source>
</evidence>
<keyword evidence="2 4" id="KW-0808">Transferase</keyword>
<evidence type="ECO:0000256" key="2">
    <source>
        <dbReference type="ARBA" id="ARBA00022679"/>
    </source>
</evidence>
<evidence type="ECO:0000256" key="1">
    <source>
        <dbReference type="ARBA" id="ARBA00022676"/>
    </source>
</evidence>
<dbReference type="InterPro" id="IPR001296">
    <property type="entry name" value="Glyco_trans_1"/>
</dbReference>
<organism evidence="4 5">
    <name type="scientific">Pseudothermotoga thermarum DSM 5069</name>
    <dbReference type="NCBI Taxonomy" id="688269"/>
    <lineage>
        <taxon>Bacteria</taxon>
        <taxon>Thermotogati</taxon>
        <taxon>Thermotogota</taxon>
        <taxon>Thermotogae</taxon>
        <taxon>Thermotogales</taxon>
        <taxon>Thermotogaceae</taxon>
        <taxon>Pseudothermotoga</taxon>
    </lineage>
</organism>
<dbReference type="eggNOG" id="COG0438">
    <property type="taxonomic scope" value="Bacteria"/>
</dbReference>
<dbReference type="HOGENOM" id="CLU_009583_36_4_0"/>
<dbReference type="Gene3D" id="3.40.50.2000">
    <property type="entry name" value="Glycogen Phosphorylase B"/>
    <property type="match status" value="2"/>
</dbReference>
<reference evidence="4 5" key="1">
    <citation type="submission" date="2010-11" db="EMBL/GenBank/DDBJ databases">
        <title>The complete genome of Thermotoga thermarum DSM 5069.</title>
        <authorList>
            <consortium name="US DOE Joint Genome Institute (JGI-PGF)"/>
            <person name="Lucas S."/>
            <person name="Copeland A."/>
            <person name="Lapidus A."/>
            <person name="Bruce D."/>
            <person name="Goodwin L."/>
            <person name="Pitluck S."/>
            <person name="Kyrpides N."/>
            <person name="Mavromatis K."/>
            <person name="Ivanova N."/>
            <person name="Zeytun A."/>
            <person name="Brettin T."/>
            <person name="Detter J.C."/>
            <person name="Tapia R."/>
            <person name="Han C."/>
            <person name="Land M."/>
            <person name="Hauser L."/>
            <person name="Markowitz V."/>
            <person name="Cheng J.-F."/>
            <person name="Hugenholtz P."/>
            <person name="Woyke T."/>
            <person name="Wu D."/>
            <person name="Spring S."/>
            <person name="Schroeder M."/>
            <person name="Brambilla E."/>
            <person name="Klenk H.-P."/>
            <person name="Eisen J.A."/>
        </authorList>
    </citation>
    <scope>NUCLEOTIDE SEQUENCE [LARGE SCALE GENOMIC DNA]</scope>
    <source>
        <strain evidence="4 5">DSM 5069</strain>
    </source>
</reference>
<dbReference type="PANTHER" id="PTHR12526">
    <property type="entry name" value="GLYCOSYLTRANSFERASE"/>
    <property type="match status" value="1"/>
</dbReference>
<proteinExistence type="predicted"/>
<protein>
    <submittedName>
        <fullName evidence="4">Glycosyl transferase group 1</fullName>
    </submittedName>
</protein>
<keyword evidence="5" id="KW-1185">Reference proteome</keyword>
<accession>F7YVK7</accession>
<dbReference type="GO" id="GO:0016757">
    <property type="term" value="F:glycosyltransferase activity"/>
    <property type="evidence" value="ECO:0007669"/>
    <property type="project" value="UniProtKB-KW"/>
</dbReference>
<feature type="domain" description="Glycosyl transferase family 1" evidence="3">
    <location>
        <begin position="211"/>
        <end position="371"/>
    </location>
</feature>
<dbReference type="Proteomes" id="UP000006804">
    <property type="component" value="Chromosome"/>
</dbReference>
<dbReference type="PANTHER" id="PTHR12526:SF629">
    <property type="entry name" value="TEICHURONIC ACID BIOSYNTHESIS GLYCOSYLTRANSFERASE TUAH-RELATED"/>
    <property type="match status" value="1"/>
</dbReference>
<gene>
    <name evidence="4" type="ORF">Theth_1612</name>
</gene>
<evidence type="ECO:0000313" key="4">
    <source>
        <dbReference type="EMBL" id="AEH51663.1"/>
    </source>
</evidence>
<evidence type="ECO:0000259" key="3">
    <source>
        <dbReference type="Pfam" id="PF00534"/>
    </source>
</evidence>
<dbReference type="SUPFAM" id="SSF53756">
    <property type="entry name" value="UDP-Glycosyltransferase/glycogen phosphorylase"/>
    <property type="match status" value="1"/>
</dbReference>
<name>F7YVK7_9THEM</name>
<dbReference type="Pfam" id="PF00534">
    <property type="entry name" value="Glycos_transf_1"/>
    <property type="match status" value="1"/>
</dbReference>